<dbReference type="GO" id="GO:0008777">
    <property type="term" value="F:acetylornithine deacetylase activity"/>
    <property type="evidence" value="ECO:0007669"/>
    <property type="project" value="UniProtKB-EC"/>
</dbReference>
<dbReference type="PANTHER" id="PTHR43808:SF31">
    <property type="entry name" value="N-ACETYL-L-CITRULLINE DEACETYLASE"/>
    <property type="match status" value="1"/>
</dbReference>
<dbReference type="Pfam" id="PF01546">
    <property type="entry name" value="Peptidase_M20"/>
    <property type="match status" value="1"/>
</dbReference>
<feature type="domain" description="Peptidase M20 dimerisation" evidence="4">
    <location>
        <begin position="163"/>
        <end position="266"/>
    </location>
</feature>
<gene>
    <name evidence="5" type="ORF">H2072_01735</name>
</gene>
<dbReference type="InterPro" id="IPR036264">
    <property type="entry name" value="Bact_exopeptidase_dim_dom"/>
</dbReference>
<sequence>MSTDLDLCLKHLKSLVGFDTSNPPRKIKESGLIAYLNSLDFIDPQIQDHGGGSFNIFFTKGSPKYLVNVHLDTVPAGDRWESNPHDLIIKNDKAYGLGVCDIKGAAACILALIEQGLSDYAILFSTDEEAGQSTCVKEYIKSSPVFEGVIVAEPTQNMAVTCHRGIVTGTQEFFGHAGHSSDQRAMADNAIHKLTHWSEKALKVAQSHDNSSFGELNGIAFNLGIVEGGIKPNIIADHAQVKFGMRPLPGQSHDDLLNEINAVSAKDSKFTKGFIAPALPSSGDIKSLEVFVDELGLKLSPPVNFWTEASLFSEAGYPAIVFGPGNIADAHQPNESIDLDQLNQALINFKKLIK</sequence>
<evidence type="ECO:0000259" key="4">
    <source>
        <dbReference type="Pfam" id="PF07687"/>
    </source>
</evidence>
<dbReference type="Proteomes" id="UP000551848">
    <property type="component" value="Unassembled WGS sequence"/>
</dbReference>
<dbReference type="InterPro" id="IPR011650">
    <property type="entry name" value="Peptidase_M20_dimer"/>
</dbReference>
<proteinExistence type="predicted"/>
<keyword evidence="3" id="KW-0170">Cobalt</keyword>
<dbReference type="AlphaFoldDB" id="A0A838Y660"/>
<dbReference type="PANTHER" id="PTHR43808">
    <property type="entry name" value="ACETYLORNITHINE DEACETYLASE"/>
    <property type="match status" value="1"/>
</dbReference>
<comment type="caution">
    <text evidence="5">The sequence shown here is derived from an EMBL/GenBank/DDBJ whole genome shotgun (WGS) entry which is preliminary data.</text>
</comment>
<dbReference type="Gene3D" id="3.40.630.10">
    <property type="entry name" value="Zn peptidases"/>
    <property type="match status" value="1"/>
</dbReference>
<keyword evidence="2 5" id="KW-0378">Hydrolase</keyword>
<name>A0A838Y660_9GAMM</name>
<organism evidence="5 6">
    <name type="scientific">SAR86 cluster bacterium</name>
    <dbReference type="NCBI Taxonomy" id="2030880"/>
    <lineage>
        <taxon>Bacteria</taxon>
        <taxon>Pseudomonadati</taxon>
        <taxon>Pseudomonadota</taxon>
        <taxon>Gammaproteobacteria</taxon>
        <taxon>SAR86 cluster</taxon>
    </lineage>
</organism>
<dbReference type="GO" id="GO:0006526">
    <property type="term" value="P:L-arginine biosynthetic process"/>
    <property type="evidence" value="ECO:0007669"/>
    <property type="project" value="TreeGrafter"/>
</dbReference>
<dbReference type="InterPro" id="IPR050072">
    <property type="entry name" value="Peptidase_M20A"/>
</dbReference>
<evidence type="ECO:0000256" key="3">
    <source>
        <dbReference type="ARBA" id="ARBA00023285"/>
    </source>
</evidence>
<evidence type="ECO:0000313" key="5">
    <source>
        <dbReference type="EMBL" id="MBA4692449.1"/>
    </source>
</evidence>
<evidence type="ECO:0000256" key="1">
    <source>
        <dbReference type="ARBA" id="ARBA00022723"/>
    </source>
</evidence>
<dbReference type="InterPro" id="IPR002933">
    <property type="entry name" value="Peptidase_M20"/>
</dbReference>
<dbReference type="SUPFAM" id="SSF55031">
    <property type="entry name" value="Bacterial exopeptidase dimerisation domain"/>
    <property type="match status" value="1"/>
</dbReference>
<dbReference type="Pfam" id="PF07687">
    <property type="entry name" value="M20_dimer"/>
    <property type="match status" value="1"/>
</dbReference>
<dbReference type="SUPFAM" id="SSF53187">
    <property type="entry name" value="Zn-dependent exopeptidases"/>
    <property type="match status" value="1"/>
</dbReference>
<keyword evidence="1" id="KW-0479">Metal-binding</keyword>
<evidence type="ECO:0000313" key="6">
    <source>
        <dbReference type="Proteomes" id="UP000551848"/>
    </source>
</evidence>
<dbReference type="NCBIfam" id="NF006439">
    <property type="entry name" value="PRK08737.1"/>
    <property type="match status" value="1"/>
</dbReference>
<reference evidence="5 6" key="1">
    <citation type="submission" date="2020-06" db="EMBL/GenBank/DDBJ databases">
        <title>Dysbiosis in marine aquaculture revealed through microbiome analysis: reverse ecology for environmental sustainability.</title>
        <authorList>
            <person name="Haro-Moreno J.M."/>
            <person name="Coutinho F.H."/>
            <person name="Zaragoza-Solas A."/>
            <person name="Picazo A."/>
            <person name="Almagro-Moreno S."/>
            <person name="Lopez-Perez M."/>
        </authorList>
    </citation>
    <scope>NUCLEOTIDE SEQUENCE [LARGE SCALE GENOMIC DNA]</scope>
    <source>
        <strain evidence="5">MCMED-G41</strain>
    </source>
</reference>
<dbReference type="EC" id="3.5.1.16" evidence="5"/>
<dbReference type="EMBL" id="JACETL010000012">
    <property type="protein sequence ID" value="MBA4692449.1"/>
    <property type="molecule type" value="Genomic_DNA"/>
</dbReference>
<evidence type="ECO:0000256" key="2">
    <source>
        <dbReference type="ARBA" id="ARBA00022801"/>
    </source>
</evidence>
<dbReference type="GO" id="GO:0046872">
    <property type="term" value="F:metal ion binding"/>
    <property type="evidence" value="ECO:0007669"/>
    <property type="project" value="UniProtKB-KW"/>
</dbReference>
<dbReference type="Gene3D" id="3.30.70.360">
    <property type="match status" value="1"/>
</dbReference>
<accession>A0A838Y660</accession>
<protein>
    <submittedName>
        <fullName evidence="5">Acetylornithine deacetylase</fullName>
        <ecNumber evidence="5">3.5.1.16</ecNumber>
    </submittedName>
</protein>